<dbReference type="STRING" id="195883.A0A482XB35"/>
<dbReference type="PANTHER" id="PTHR35826:SF1">
    <property type="entry name" value="PROTEIN ATP6V1FNB-LIKE"/>
    <property type="match status" value="1"/>
</dbReference>
<evidence type="ECO:0000256" key="1">
    <source>
        <dbReference type="SAM" id="MobiDB-lite"/>
    </source>
</evidence>
<dbReference type="Proteomes" id="UP000291343">
    <property type="component" value="Unassembled WGS sequence"/>
</dbReference>
<dbReference type="OrthoDB" id="410807at2759"/>
<accession>A0A482XB35</accession>
<gene>
    <name evidence="3" type="ORF">LSTR_LSTR003696</name>
</gene>
<comment type="caution">
    <text evidence="3">The sequence shown here is derived from an EMBL/GenBank/DDBJ whole genome shotgun (WGS) entry which is preliminary data.</text>
</comment>
<dbReference type="AlphaFoldDB" id="A0A482XB35"/>
<reference evidence="3 4" key="1">
    <citation type="journal article" date="2017" name="Gigascience">
        <title>Genome sequence of the small brown planthopper, Laodelphax striatellus.</title>
        <authorList>
            <person name="Zhu J."/>
            <person name="Jiang F."/>
            <person name="Wang X."/>
            <person name="Yang P."/>
            <person name="Bao Y."/>
            <person name="Zhao W."/>
            <person name="Wang W."/>
            <person name="Lu H."/>
            <person name="Wang Q."/>
            <person name="Cui N."/>
            <person name="Li J."/>
            <person name="Chen X."/>
            <person name="Luo L."/>
            <person name="Yu J."/>
            <person name="Kang L."/>
            <person name="Cui F."/>
        </authorList>
    </citation>
    <scope>NUCLEOTIDE SEQUENCE [LARGE SCALE GENOMIC DNA]</scope>
    <source>
        <strain evidence="3">Lst14</strain>
    </source>
</reference>
<organism evidence="3 4">
    <name type="scientific">Laodelphax striatellus</name>
    <name type="common">Small brown planthopper</name>
    <name type="synonym">Delphax striatella</name>
    <dbReference type="NCBI Taxonomy" id="195883"/>
    <lineage>
        <taxon>Eukaryota</taxon>
        <taxon>Metazoa</taxon>
        <taxon>Ecdysozoa</taxon>
        <taxon>Arthropoda</taxon>
        <taxon>Hexapoda</taxon>
        <taxon>Insecta</taxon>
        <taxon>Pterygota</taxon>
        <taxon>Neoptera</taxon>
        <taxon>Paraneoptera</taxon>
        <taxon>Hemiptera</taxon>
        <taxon>Auchenorrhyncha</taxon>
        <taxon>Fulgoroidea</taxon>
        <taxon>Delphacidae</taxon>
        <taxon>Criomorphinae</taxon>
        <taxon>Laodelphax</taxon>
    </lineage>
</organism>
<sequence length="220" mass="25985">MAKNGKNTSMMSEAGMKAHILRQRQEHEMIERCKDIRLRWFEKNYERVYLNPTRPPDSVPKKAAVLYEQVTRMRKEMFQKDREEKMAKKLERSGADNESVATTKHEPNADLQERVLRGPMYPVPPEITKTLYEGISHNDEGRARYLKLRLESSPENKYYQPVTSSHVYGWKVGERAVAQRRQGRRAVIRDSFWRRNGALKMDSRYWRRPQSAGHIGFDML</sequence>
<name>A0A482XB35_LAOST</name>
<dbReference type="EMBL" id="QKKF02013937">
    <property type="protein sequence ID" value="RZF42872.1"/>
    <property type="molecule type" value="Genomic_DNA"/>
</dbReference>
<evidence type="ECO:0000259" key="2">
    <source>
        <dbReference type="Pfam" id="PF22589"/>
    </source>
</evidence>
<feature type="compositionally biased region" description="Basic and acidic residues" evidence="1">
    <location>
        <begin position="84"/>
        <end position="95"/>
    </location>
</feature>
<proteinExistence type="predicted"/>
<dbReference type="InterPro" id="IPR054323">
    <property type="entry name" value="SPMIP1_C"/>
</dbReference>
<protein>
    <recommendedName>
        <fullName evidence="2">Sperm microtubule inner protein 1 C-terminal domain-containing protein</fullName>
    </recommendedName>
</protein>
<keyword evidence="4" id="KW-1185">Reference proteome</keyword>
<dbReference type="Pfam" id="PF22589">
    <property type="entry name" value="SPMIP1"/>
    <property type="match status" value="1"/>
</dbReference>
<evidence type="ECO:0000313" key="3">
    <source>
        <dbReference type="EMBL" id="RZF42872.1"/>
    </source>
</evidence>
<evidence type="ECO:0000313" key="4">
    <source>
        <dbReference type="Proteomes" id="UP000291343"/>
    </source>
</evidence>
<feature type="region of interest" description="Disordered" evidence="1">
    <location>
        <begin position="84"/>
        <end position="108"/>
    </location>
</feature>
<feature type="domain" description="Sperm microtubule inner protein 1 C-terminal" evidence="2">
    <location>
        <begin position="84"/>
        <end position="199"/>
    </location>
</feature>
<dbReference type="InParanoid" id="A0A482XB35"/>
<dbReference type="SMR" id="A0A482XB35"/>
<dbReference type="PANTHER" id="PTHR35826">
    <property type="entry name" value="PROTEIN ATP6V1FNB-LIKE"/>
    <property type="match status" value="1"/>
</dbReference>